<sequence>MMALETDRCQRMERLRKRQMQDMLLFCQELNIRESCPGTLILGLWTKPVTHMGPAPPPPPQVSTKPIYFPPHYYVEEPDSPRSSSAQHQVSTSALCKSSPEKPPRPVQVDVSLSSIFNRLLSLKRKTSLELEPEVNVKKPHLLIESGKTSTDFGSTGDTRAPSLIEEKEVLCRKPRGRGRAGRRGCSARGRRGSFSKSDALELGLVEIPITQSADAGEFFRDPVGLSGGLALWLEDGVDIDVRFKSKNVFKCIVTWPTIPTRWLCTFIYAPPNRQQRVMFWNSLRRIHEEN</sequence>
<dbReference type="Proteomes" id="UP001062846">
    <property type="component" value="Chromosome 9"/>
</dbReference>
<evidence type="ECO:0000313" key="1">
    <source>
        <dbReference type="EMBL" id="KAI8537718.1"/>
    </source>
</evidence>
<evidence type="ECO:0000313" key="2">
    <source>
        <dbReference type="Proteomes" id="UP001062846"/>
    </source>
</evidence>
<protein>
    <submittedName>
        <fullName evidence="1">Uncharacterized protein</fullName>
    </submittedName>
</protein>
<name>A0ACC0MBN8_RHOML</name>
<proteinExistence type="predicted"/>
<organism evidence="1 2">
    <name type="scientific">Rhododendron molle</name>
    <name type="common">Chinese azalea</name>
    <name type="synonym">Azalea mollis</name>
    <dbReference type="NCBI Taxonomy" id="49168"/>
    <lineage>
        <taxon>Eukaryota</taxon>
        <taxon>Viridiplantae</taxon>
        <taxon>Streptophyta</taxon>
        <taxon>Embryophyta</taxon>
        <taxon>Tracheophyta</taxon>
        <taxon>Spermatophyta</taxon>
        <taxon>Magnoliopsida</taxon>
        <taxon>eudicotyledons</taxon>
        <taxon>Gunneridae</taxon>
        <taxon>Pentapetalae</taxon>
        <taxon>asterids</taxon>
        <taxon>Ericales</taxon>
        <taxon>Ericaceae</taxon>
        <taxon>Ericoideae</taxon>
        <taxon>Rhodoreae</taxon>
        <taxon>Rhododendron</taxon>
    </lineage>
</organism>
<reference evidence="1" key="1">
    <citation type="submission" date="2022-02" db="EMBL/GenBank/DDBJ databases">
        <title>Plant Genome Project.</title>
        <authorList>
            <person name="Zhang R.-G."/>
        </authorList>
    </citation>
    <scope>NUCLEOTIDE SEQUENCE</scope>
    <source>
        <strain evidence="1">AT1</strain>
    </source>
</reference>
<accession>A0ACC0MBN8</accession>
<comment type="caution">
    <text evidence="1">The sequence shown here is derived from an EMBL/GenBank/DDBJ whole genome shotgun (WGS) entry which is preliminary data.</text>
</comment>
<gene>
    <name evidence="1" type="ORF">RHMOL_Rhmol09G0046600</name>
</gene>
<dbReference type="EMBL" id="CM046396">
    <property type="protein sequence ID" value="KAI8537718.1"/>
    <property type="molecule type" value="Genomic_DNA"/>
</dbReference>
<keyword evidence="2" id="KW-1185">Reference proteome</keyword>